<proteinExistence type="predicted"/>
<evidence type="ECO:0000256" key="1">
    <source>
        <dbReference type="ARBA" id="ARBA00023098"/>
    </source>
</evidence>
<evidence type="ECO:0000313" key="3">
    <source>
        <dbReference type="EMBL" id="QHT28902.1"/>
    </source>
</evidence>
<dbReference type="Pfam" id="PF01734">
    <property type="entry name" value="Patatin"/>
    <property type="match status" value="1"/>
</dbReference>
<reference evidence="3" key="1">
    <citation type="journal article" date="2020" name="Nature">
        <title>Giant virus diversity and host interactions through global metagenomics.</title>
        <authorList>
            <person name="Schulz F."/>
            <person name="Roux S."/>
            <person name="Paez-Espino D."/>
            <person name="Jungbluth S."/>
            <person name="Walsh D.A."/>
            <person name="Denef V.J."/>
            <person name="McMahon K.D."/>
            <person name="Konstantinidis K.T."/>
            <person name="Eloe-Fadrosh E.A."/>
            <person name="Kyrpides N.C."/>
            <person name="Woyke T."/>
        </authorList>
    </citation>
    <scope>NUCLEOTIDE SEQUENCE</scope>
    <source>
        <strain evidence="3">GVMAG-M-3300001351-8</strain>
    </source>
</reference>
<dbReference type="EMBL" id="MN738865">
    <property type="protein sequence ID" value="QHT28902.1"/>
    <property type="molecule type" value="Genomic_DNA"/>
</dbReference>
<dbReference type="SUPFAM" id="SSF52151">
    <property type="entry name" value="FabD/lysophospholipase-like"/>
    <property type="match status" value="1"/>
</dbReference>
<sequence>MTKKIHFILPGGGVRGSFQAGFLYELLDKYSDSFEIYKVDGTSVGAINGIAAILNRMDILKDIWLSIKNINDFFGKWSTKPIVGQLYNLYAGFYNNGLYNNDLLQTLLEKNLTKSLETADDALKKKYSCAVTNIKNARIEYVDGTQKDLFKYITASASPWIISNPISINDILYTDGGLLETYPTKNILTSTADLIIIVGFDQEIVRYIEPECSNILVYLASLIDIARFNSLNTLNIINYVKEGRCIPITNTMKCSFMDFTPEIIKDGFYHGVEAAEQFYKTYLEESAGENAAKIVDKSADKSVELGL</sequence>
<dbReference type="AlphaFoldDB" id="A0A6C0EJJ9"/>
<organism evidence="3">
    <name type="scientific">viral metagenome</name>
    <dbReference type="NCBI Taxonomy" id="1070528"/>
    <lineage>
        <taxon>unclassified sequences</taxon>
        <taxon>metagenomes</taxon>
        <taxon>organismal metagenomes</taxon>
    </lineage>
</organism>
<dbReference type="InterPro" id="IPR016035">
    <property type="entry name" value="Acyl_Trfase/lysoPLipase"/>
</dbReference>
<dbReference type="InterPro" id="IPR002641">
    <property type="entry name" value="PNPLA_dom"/>
</dbReference>
<evidence type="ECO:0000259" key="2">
    <source>
        <dbReference type="PROSITE" id="PS51635"/>
    </source>
</evidence>
<accession>A0A6C0EJJ9</accession>
<dbReference type="Gene3D" id="3.40.1090.10">
    <property type="entry name" value="Cytosolic phospholipase A2 catalytic domain"/>
    <property type="match status" value="1"/>
</dbReference>
<name>A0A6C0EJJ9_9ZZZZ</name>
<keyword evidence="1" id="KW-0443">Lipid metabolism</keyword>
<dbReference type="PROSITE" id="PS51635">
    <property type="entry name" value="PNPLA"/>
    <property type="match status" value="1"/>
</dbReference>
<protein>
    <recommendedName>
        <fullName evidence="2">PNPLA domain-containing protein</fullName>
    </recommendedName>
</protein>
<feature type="domain" description="PNPLA" evidence="2">
    <location>
        <begin position="7"/>
        <end position="188"/>
    </location>
</feature>
<dbReference type="GO" id="GO:0006629">
    <property type="term" value="P:lipid metabolic process"/>
    <property type="evidence" value="ECO:0007669"/>
    <property type="project" value="UniProtKB-KW"/>
</dbReference>